<dbReference type="STRING" id="65489.A0A0D3FNP3"/>
<name>A0A0D3FNP3_9ORYZ</name>
<evidence type="ECO:0000313" key="4">
    <source>
        <dbReference type="Proteomes" id="UP000026960"/>
    </source>
</evidence>
<feature type="domain" description="SCP" evidence="2">
    <location>
        <begin position="12"/>
        <end position="110"/>
    </location>
</feature>
<accession>A0A0D3FNP3</accession>
<dbReference type="PRINTS" id="PR00837">
    <property type="entry name" value="V5TPXLIKE"/>
</dbReference>
<dbReference type="Gene3D" id="3.40.33.10">
    <property type="entry name" value="CAP"/>
    <property type="match status" value="1"/>
</dbReference>
<reference evidence="3" key="1">
    <citation type="journal article" date="2009" name="Rice">
        <title>De Novo Next Generation Sequencing of Plant Genomes.</title>
        <authorList>
            <person name="Rounsley S."/>
            <person name="Marri P.R."/>
            <person name="Yu Y."/>
            <person name="He R."/>
            <person name="Sisneros N."/>
            <person name="Goicoechea J.L."/>
            <person name="Lee S.J."/>
            <person name="Angelova A."/>
            <person name="Kudrna D."/>
            <person name="Luo M."/>
            <person name="Affourtit J."/>
            <person name="Desany B."/>
            <person name="Knight J."/>
            <person name="Niazi F."/>
            <person name="Egholm M."/>
            <person name="Wing R.A."/>
        </authorList>
    </citation>
    <scope>NUCLEOTIDE SEQUENCE [LARGE SCALE GENOMIC DNA]</scope>
    <source>
        <strain evidence="3">cv. IRGC 105608</strain>
    </source>
</reference>
<keyword evidence="1" id="KW-0732">Signal</keyword>
<proteinExistence type="predicted"/>
<dbReference type="SUPFAM" id="SSF55797">
    <property type="entry name" value="PR-1-like"/>
    <property type="match status" value="1"/>
</dbReference>
<dbReference type="InterPro" id="IPR035940">
    <property type="entry name" value="CAP_sf"/>
</dbReference>
<feature type="chain" id="PRO_5002271868" description="SCP domain-containing protein" evidence="1">
    <location>
        <begin position="32"/>
        <end position="114"/>
    </location>
</feature>
<dbReference type="Proteomes" id="UP000026960">
    <property type="component" value="Chromosome 3"/>
</dbReference>
<dbReference type="PaxDb" id="65489-OBART03G33080.1"/>
<dbReference type="eggNOG" id="KOG3017">
    <property type="taxonomic scope" value="Eukaryota"/>
</dbReference>
<dbReference type="PANTHER" id="PTHR10334">
    <property type="entry name" value="CYSTEINE-RICH SECRETORY PROTEIN-RELATED"/>
    <property type="match status" value="1"/>
</dbReference>
<dbReference type="InterPro" id="IPR001283">
    <property type="entry name" value="CRISP-related"/>
</dbReference>
<dbReference type="Pfam" id="PF00188">
    <property type="entry name" value="CAP"/>
    <property type="match status" value="1"/>
</dbReference>
<keyword evidence="4" id="KW-1185">Reference proteome</keyword>
<dbReference type="AlphaFoldDB" id="A0A0D3FNP3"/>
<dbReference type="EnsemblPlants" id="OBART03G33080.1">
    <property type="protein sequence ID" value="OBART03G33080.1"/>
    <property type="gene ID" value="OBART03G33080"/>
</dbReference>
<feature type="signal peptide" evidence="1">
    <location>
        <begin position="1"/>
        <end position="31"/>
    </location>
</feature>
<sequence length="114" mass="12004">MAAASSRWQRMAAACFVLAALAMWAAPAACGARAGWASYPARPAEVVASWVAQGRYYAHANNSCAPGQQCGTYTQVVWRRTAEVGCAQATCTTGATLTICLYNPHGNVQGQSPY</sequence>
<evidence type="ECO:0000256" key="1">
    <source>
        <dbReference type="SAM" id="SignalP"/>
    </source>
</evidence>
<organism evidence="3">
    <name type="scientific">Oryza barthii</name>
    <dbReference type="NCBI Taxonomy" id="65489"/>
    <lineage>
        <taxon>Eukaryota</taxon>
        <taxon>Viridiplantae</taxon>
        <taxon>Streptophyta</taxon>
        <taxon>Embryophyta</taxon>
        <taxon>Tracheophyta</taxon>
        <taxon>Spermatophyta</taxon>
        <taxon>Magnoliopsida</taxon>
        <taxon>Liliopsida</taxon>
        <taxon>Poales</taxon>
        <taxon>Poaceae</taxon>
        <taxon>BOP clade</taxon>
        <taxon>Oryzoideae</taxon>
        <taxon>Oryzeae</taxon>
        <taxon>Oryzinae</taxon>
        <taxon>Oryza</taxon>
    </lineage>
</organism>
<reference evidence="3" key="2">
    <citation type="submission" date="2015-03" db="UniProtKB">
        <authorList>
            <consortium name="EnsemblPlants"/>
        </authorList>
    </citation>
    <scope>IDENTIFICATION</scope>
</reference>
<protein>
    <recommendedName>
        <fullName evidence="2">SCP domain-containing protein</fullName>
    </recommendedName>
</protein>
<dbReference type="HOGENOM" id="CLU_035730_8_4_1"/>
<evidence type="ECO:0000313" key="3">
    <source>
        <dbReference type="EnsemblPlants" id="OBART03G33080.1"/>
    </source>
</evidence>
<dbReference type="InterPro" id="IPR014044">
    <property type="entry name" value="CAP_dom"/>
</dbReference>
<dbReference type="Gramene" id="OBART03G33080.1">
    <property type="protein sequence ID" value="OBART03G33080.1"/>
    <property type="gene ID" value="OBART03G33080"/>
</dbReference>
<dbReference type="SMART" id="SM00198">
    <property type="entry name" value="SCP"/>
    <property type="match status" value="1"/>
</dbReference>
<evidence type="ECO:0000259" key="2">
    <source>
        <dbReference type="SMART" id="SM00198"/>
    </source>
</evidence>